<keyword evidence="2" id="KW-1185">Reference proteome</keyword>
<organism evidence="1 2">
    <name type="scientific">Stylosanthes scabra</name>
    <dbReference type="NCBI Taxonomy" id="79078"/>
    <lineage>
        <taxon>Eukaryota</taxon>
        <taxon>Viridiplantae</taxon>
        <taxon>Streptophyta</taxon>
        <taxon>Embryophyta</taxon>
        <taxon>Tracheophyta</taxon>
        <taxon>Spermatophyta</taxon>
        <taxon>Magnoliopsida</taxon>
        <taxon>eudicotyledons</taxon>
        <taxon>Gunneridae</taxon>
        <taxon>Pentapetalae</taxon>
        <taxon>rosids</taxon>
        <taxon>fabids</taxon>
        <taxon>Fabales</taxon>
        <taxon>Fabaceae</taxon>
        <taxon>Papilionoideae</taxon>
        <taxon>50 kb inversion clade</taxon>
        <taxon>dalbergioids sensu lato</taxon>
        <taxon>Dalbergieae</taxon>
        <taxon>Pterocarpus clade</taxon>
        <taxon>Stylosanthes</taxon>
    </lineage>
</organism>
<gene>
    <name evidence="1" type="ORF">PIB30_088831</name>
</gene>
<proteinExistence type="predicted"/>
<protein>
    <submittedName>
        <fullName evidence="1">Uncharacterized protein</fullName>
    </submittedName>
</protein>
<dbReference type="Proteomes" id="UP001341840">
    <property type="component" value="Unassembled WGS sequence"/>
</dbReference>
<sequence>MVLQEDNNDNEDEFETNYKVADANKDDPVVYNPLVSYASQDPFAVPPYMCALDLEAMHAPEFSEYVNIGVATPEDGEFQVGMEYISRESVISAIKHYTEV</sequence>
<accession>A0ABU6WTR5</accession>
<name>A0ABU6WTR5_9FABA</name>
<reference evidence="1 2" key="1">
    <citation type="journal article" date="2023" name="Plants (Basel)">
        <title>Bridging the Gap: Combining Genomics and Transcriptomics Approaches to Understand Stylosanthes scabra, an Orphan Legume from the Brazilian Caatinga.</title>
        <authorList>
            <person name="Ferreira-Neto J.R.C."/>
            <person name="da Silva M.D."/>
            <person name="Binneck E."/>
            <person name="de Melo N.F."/>
            <person name="da Silva R.H."/>
            <person name="de Melo A.L.T.M."/>
            <person name="Pandolfi V."/>
            <person name="Bustamante F.O."/>
            <person name="Brasileiro-Vidal A.C."/>
            <person name="Benko-Iseppon A.M."/>
        </authorList>
    </citation>
    <scope>NUCLEOTIDE SEQUENCE [LARGE SCALE GENOMIC DNA]</scope>
    <source>
        <tissue evidence="1">Leaves</tissue>
    </source>
</reference>
<evidence type="ECO:0000313" key="2">
    <source>
        <dbReference type="Proteomes" id="UP001341840"/>
    </source>
</evidence>
<evidence type="ECO:0000313" key="1">
    <source>
        <dbReference type="EMBL" id="MED6188742.1"/>
    </source>
</evidence>
<dbReference type="EMBL" id="JASCZI010182873">
    <property type="protein sequence ID" value="MED6188742.1"/>
    <property type="molecule type" value="Genomic_DNA"/>
</dbReference>
<comment type="caution">
    <text evidence="1">The sequence shown here is derived from an EMBL/GenBank/DDBJ whole genome shotgun (WGS) entry which is preliminary data.</text>
</comment>